<sequence length="80" mass="8980">MQERERGSEVLSAAPVLSLETRHEIRGSSQDPLHRGERGVRGREREGRVEAAPSALFDKREREGVFDRDQLAAALVVLRS</sequence>
<comment type="caution">
    <text evidence="2">The sequence shown here is derived from an EMBL/GenBank/DDBJ whole genome shotgun (WGS) entry which is preliminary data.</text>
</comment>
<accession>A0A391NT07</accession>
<gene>
    <name evidence="2" type="ORF">KIPB_014093</name>
</gene>
<reference evidence="2 3" key="1">
    <citation type="journal article" date="2018" name="PLoS ONE">
        <title>The draft genome of Kipferlia bialata reveals reductive genome evolution in fornicate parasites.</title>
        <authorList>
            <person name="Tanifuji G."/>
            <person name="Takabayashi S."/>
            <person name="Kume K."/>
            <person name="Takagi M."/>
            <person name="Nakayama T."/>
            <person name="Kamikawa R."/>
            <person name="Inagaki Y."/>
            <person name="Hashimoto T."/>
        </authorList>
    </citation>
    <scope>NUCLEOTIDE SEQUENCE [LARGE SCALE GENOMIC DNA]</scope>
    <source>
        <strain evidence="2">NY0173</strain>
    </source>
</reference>
<feature type="region of interest" description="Disordered" evidence="1">
    <location>
        <begin position="23"/>
        <end position="49"/>
    </location>
</feature>
<evidence type="ECO:0000313" key="2">
    <source>
        <dbReference type="EMBL" id="GCA64375.1"/>
    </source>
</evidence>
<dbReference type="Proteomes" id="UP000265618">
    <property type="component" value="Unassembled WGS sequence"/>
</dbReference>
<name>A0A391NT07_9EUKA</name>
<feature type="non-terminal residue" evidence="2">
    <location>
        <position position="80"/>
    </location>
</feature>
<dbReference type="AlphaFoldDB" id="A0A391NT07"/>
<protein>
    <submittedName>
        <fullName evidence="2">Uncharacterized protein</fullName>
    </submittedName>
</protein>
<keyword evidence="3" id="KW-1185">Reference proteome</keyword>
<evidence type="ECO:0000313" key="3">
    <source>
        <dbReference type="Proteomes" id="UP000265618"/>
    </source>
</evidence>
<proteinExistence type="predicted"/>
<evidence type="ECO:0000256" key="1">
    <source>
        <dbReference type="SAM" id="MobiDB-lite"/>
    </source>
</evidence>
<dbReference type="EMBL" id="BDIP01007053">
    <property type="protein sequence ID" value="GCA64375.1"/>
    <property type="molecule type" value="Genomic_DNA"/>
</dbReference>
<organism evidence="2 3">
    <name type="scientific">Kipferlia bialata</name>
    <dbReference type="NCBI Taxonomy" id="797122"/>
    <lineage>
        <taxon>Eukaryota</taxon>
        <taxon>Metamonada</taxon>
        <taxon>Carpediemonas-like organisms</taxon>
        <taxon>Kipferlia</taxon>
    </lineage>
</organism>